<protein>
    <recommendedName>
        <fullName evidence="1">PilZ domain-containing protein</fullName>
    </recommendedName>
</protein>
<gene>
    <name evidence="2" type="ORF">C7441_107168</name>
</gene>
<dbReference type="RefSeq" id="WP_109613039.1">
    <property type="nucleotide sequence ID" value="NZ_QGGG01000007.1"/>
</dbReference>
<name>A0A316C7H8_PSESE</name>
<feature type="domain" description="PilZ" evidence="1">
    <location>
        <begin position="14"/>
        <end position="89"/>
    </location>
</feature>
<dbReference type="Proteomes" id="UP000245396">
    <property type="component" value="Unassembled WGS sequence"/>
</dbReference>
<dbReference type="OrthoDB" id="7210926at2"/>
<keyword evidence="3" id="KW-1185">Reference proteome</keyword>
<dbReference type="AlphaFoldDB" id="A0A316C7H8"/>
<dbReference type="InterPro" id="IPR009875">
    <property type="entry name" value="PilZ_domain"/>
</dbReference>
<organism evidence="2 3">
    <name type="scientific">Pseudaminobacter salicylatoxidans</name>
    <dbReference type="NCBI Taxonomy" id="93369"/>
    <lineage>
        <taxon>Bacteria</taxon>
        <taxon>Pseudomonadati</taxon>
        <taxon>Pseudomonadota</taxon>
        <taxon>Alphaproteobacteria</taxon>
        <taxon>Hyphomicrobiales</taxon>
        <taxon>Phyllobacteriaceae</taxon>
        <taxon>Pseudaminobacter</taxon>
    </lineage>
</organism>
<comment type="caution">
    <text evidence="2">The sequence shown here is derived from an EMBL/GenBank/DDBJ whole genome shotgun (WGS) entry which is preliminary data.</text>
</comment>
<dbReference type="SUPFAM" id="SSF141371">
    <property type="entry name" value="PilZ domain-like"/>
    <property type="match status" value="1"/>
</dbReference>
<reference evidence="2 3" key="1">
    <citation type="submission" date="2018-05" db="EMBL/GenBank/DDBJ databases">
        <title>Genomic Encyclopedia of Type Strains, Phase IV (KMG-IV): sequencing the most valuable type-strain genomes for metagenomic binning, comparative biology and taxonomic classification.</title>
        <authorList>
            <person name="Goeker M."/>
        </authorList>
    </citation>
    <scope>NUCLEOTIDE SEQUENCE [LARGE SCALE GENOMIC DNA]</scope>
    <source>
        <strain evidence="2 3">DSM 6986</strain>
    </source>
</reference>
<dbReference type="Pfam" id="PF07238">
    <property type="entry name" value="PilZ"/>
    <property type="match status" value="1"/>
</dbReference>
<dbReference type="EMBL" id="QGGG01000007">
    <property type="protein sequence ID" value="PWJ84007.1"/>
    <property type="molecule type" value="Genomic_DNA"/>
</dbReference>
<evidence type="ECO:0000259" key="1">
    <source>
        <dbReference type="Pfam" id="PF07238"/>
    </source>
</evidence>
<accession>A0A316C7H8</accession>
<sequence length="97" mass="11094">MTEPEGAENRRLHRQRVFKGASILTGVANSEIKCVIRNMHKDGAELKISIDSRVPQEFLLYVPVDGIAYETVVRWRKEDRVGVQFTGTRPKPGWHYG</sequence>
<dbReference type="GO" id="GO:0035438">
    <property type="term" value="F:cyclic-di-GMP binding"/>
    <property type="evidence" value="ECO:0007669"/>
    <property type="project" value="InterPro"/>
</dbReference>
<evidence type="ECO:0000313" key="2">
    <source>
        <dbReference type="EMBL" id="PWJ84007.1"/>
    </source>
</evidence>
<evidence type="ECO:0000313" key="3">
    <source>
        <dbReference type="Proteomes" id="UP000245396"/>
    </source>
</evidence>
<proteinExistence type="predicted"/>